<evidence type="ECO:0000313" key="1">
    <source>
        <dbReference type="EMBL" id="MBE9025871.1"/>
    </source>
</evidence>
<evidence type="ECO:0000313" key="2">
    <source>
        <dbReference type="Proteomes" id="UP000622533"/>
    </source>
</evidence>
<keyword evidence="2" id="KW-1185">Reference proteome</keyword>
<dbReference type="EMBL" id="JADEXS010000496">
    <property type="protein sequence ID" value="MBE9025871.1"/>
    <property type="molecule type" value="Genomic_DNA"/>
</dbReference>
<proteinExistence type="predicted"/>
<name>A0A8J7A5C7_DESMC</name>
<accession>A0A8J7A5C7</accession>
<reference evidence="1" key="1">
    <citation type="submission" date="2020-10" db="EMBL/GenBank/DDBJ databases">
        <authorList>
            <person name="Castelo-Branco R."/>
            <person name="Eusebio N."/>
            <person name="Adriana R."/>
            <person name="Vieira A."/>
            <person name="Brugerolle De Fraissinette N."/>
            <person name="Rezende De Castro R."/>
            <person name="Schneider M.P."/>
            <person name="Vasconcelos V."/>
            <person name="Leao P.N."/>
        </authorList>
    </citation>
    <scope>NUCLEOTIDE SEQUENCE</scope>
    <source>
        <strain evidence="1">LEGE 12446</strain>
    </source>
</reference>
<comment type="caution">
    <text evidence="1">The sequence shown here is derived from an EMBL/GenBank/DDBJ whole genome shotgun (WGS) entry which is preliminary data.</text>
</comment>
<protein>
    <submittedName>
        <fullName evidence="1">Uncharacterized protein</fullName>
    </submittedName>
</protein>
<dbReference type="Proteomes" id="UP000622533">
    <property type="component" value="Unassembled WGS sequence"/>
</dbReference>
<gene>
    <name evidence="1" type="ORF">IQ276_26680</name>
</gene>
<organism evidence="1 2">
    <name type="scientific">Desmonostoc muscorum LEGE 12446</name>
    <dbReference type="NCBI Taxonomy" id="1828758"/>
    <lineage>
        <taxon>Bacteria</taxon>
        <taxon>Bacillati</taxon>
        <taxon>Cyanobacteriota</taxon>
        <taxon>Cyanophyceae</taxon>
        <taxon>Nostocales</taxon>
        <taxon>Nostocaceae</taxon>
        <taxon>Desmonostoc</taxon>
    </lineage>
</organism>
<sequence>MGKTTATEQAYHQVSHKFSGSENVCLWFRLGDYDSDKQLCDAIFRNETFQAWRKGTNKLHLFLDSLDEGLLSIKILVRILKREIEQLPCDRLYFRITCRTADWKDSLEQKLKDKWGEANVAVYELAPLCRVDVIEAANRRNINSGDFLQEVFNKNAIPLAIKPITLKLLLGTYQNKRFSSSQKDLYEEGCLQLCEEVNSDRCDSGFTGNLDAKHRLVIASRIAALLLFSNRSAIWISPEYGDMPNSDIAIRDISIGKESINQQEFSLDENCIKEVLSVTELFSSRGPHRIGFAHQTYAEFLAARYLVHHETPLEQVMKLIASSEDSEFRLIPQLHETAAWLAGMLPEVFREVMKTDPDVLLLSDVATAGETDKAALVESLLRLHNEEKLTYQYHTWLYQNLNHPKLAEQVQPYISDSTKSINARNVAIDIAEACNVKAVQEYLADVALDHQQHSWVRINAAVAVCNLGDEKTKARLKPLAVAKIQNDEEEQLKGCGLRAVWPGNITAEEVFSTLMQPVSKSSGGRYQDFIAKELGQHLQISDLPIALRWLEKQFNSRGRDLHYSFEHLSDAIMLKAWEHLNQPEVMQAFAKVALLRLNNHHAIVSDDSYQTINFSHVLRDEFQKRYQIIESIISIVLQPNQDYIGFANYIREIIYEEDFSWLIQQFKISDTEHKQRSWAKLILWNFKLSQFDHVEPILQLSQTNSVLREEFAYYLETVELDSLIAQEEKEIYLAEQARRNRNKNKIILDPSAKERVLDVLSQIDASQPNIWCSLCCELALKVDSTHYGNPFESSLKNLPGWIEAEDSTKKRIIQAANLYLAHANPDLDWLGTNNYPYSVLAGYQALLLLIREAPEYILSLSTKEWQKWTPIILAHPNWDRTEDNKKHRQELIKKAYYNAPDEFIKTLIFLIDKDNEQHGSIHINNLVSHCWDERLLRVLMDKVKHETLTATSMGDLLRDLLINKVNQAQDFAEYLVSSPPPKSAEERAKAIVAAQMLILYAEDAGWSVVWSAIQKDSAFGREVMQSVSYSIKYQGSTEQKLKEDCIADLYIFLTKQYPDPEKKQKESSQEEELTDIEDYEVRPEDSVRTWRDYIPQRLQERGTPQACEALRKIIIEFPELKDKLQWRLLEAEALIRRQTWQPLKPEQILQIVSNKPKNQSTYINQTGVFITMPDSNNPNLNFSGSVGAVNLNSTVNGDQIGTQHNYAQEQNLIEAFEEIQQIVNRITQNYPTQTEVEKQIIIAEAVEQVKQNPTLRKRLEVGGKALIFEGLQKISDLWWVSPLVKAIEAGVKGE</sequence>